<dbReference type="AlphaFoldDB" id="A0A3Q0FEX6"/>
<evidence type="ECO:0000313" key="4">
    <source>
        <dbReference type="RefSeq" id="XP_022642620.1"/>
    </source>
</evidence>
<dbReference type="PANTHER" id="PTHR36053">
    <property type="entry name" value="OSJNBB0017I01.18 PROTEIN"/>
    <property type="match status" value="1"/>
</dbReference>
<sequence>MKGLEFLSEAHWPLHPWKGYVHLVSWLATITLGLEYCNLMCYKDPVLKDQQWSAYIDRSPGAASYSAECFHACVSGCGYKFDVKKEKVDEVTPNGRPMPAPVEKPRPQPEEPIDMSEDILGTSA</sequence>
<evidence type="ECO:0000313" key="3">
    <source>
        <dbReference type="Proteomes" id="UP000087766"/>
    </source>
</evidence>
<dbReference type="GeneID" id="106775176"/>
<keyword evidence="3" id="KW-1185">Reference proteome</keyword>
<keyword evidence="2" id="KW-0812">Transmembrane</keyword>
<dbReference type="Proteomes" id="UP000087766">
    <property type="component" value="Chromosome 10"/>
</dbReference>
<name>A0A3Q0FEX6_VIGRR</name>
<evidence type="ECO:0000256" key="1">
    <source>
        <dbReference type="SAM" id="MobiDB-lite"/>
    </source>
</evidence>
<feature type="region of interest" description="Disordered" evidence="1">
    <location>
        <begin position="89"/>
        <end position="124"/>
    </location>
</feature>
<feature type="transmembrane region" description="Helical" evidence="2">
    <location>
        <begin position="20"/>
        <end position="42"/>
    </location>
</feature>
<reference evidence="3" key="1">
    <citation type="journal article" date="2014" name="Nat. Commun.">
        <title>Genome sequence of mungbean and insights into evolution within Vigna species.</title>
        <authorList>
            <person name="Kang Y.J."/>
            <person name="Kim S.K."/>
            <person name="Kim M.Y."/>
            <person name="Lestari P."/>
            <person name="Kim K.H."/>
            <person name="Ha B.K."/>
            <person name="Jun T.H."/>
            <person name="Hwang W.J."/>
            <person name="Lee T."/>
            <person name="Lee J."/>
            <person name="Shim S."/>
            <person name="Yoon M.Y."/>
            <person name="Jang Y.E."/>
            <person name="Han K.S."/>
            <person name="Taeprayoon P."/>
            <person name="Yoon N."/>
            <person name="Somta P."/>
            <person name="Tanya P."/>
            <person name="Kim K.S."/>
            <person name="Gwag J.G."/>
            <person name="Moon J.K."/>
            <person name="Lee Y.H."/>
            <person name="Park B.S."/>
            <person name="Bombarely A."/>
            <person name="Doyle J.J."/>
            <person name="Jackson S.A."/>
            <person name="Schafleitner R."/>
            <person name="Srinives P."/>
            <person name="Varshney R.K."/>
            <person name="Lee S.H."/>
        </authorList>
    </citation>
    <scope>NUCLEOTIDE SEQUENCE [LARGE SCALE GENOMIC DNA]</scope>
    <source>
        <strain evidence="3">cv. VC1973A</strain>
    </source>
</reference>
<accession>A0A3Q0FEX6</accession>
<keyword evidence="2" id="KW-0472">Membrane</keyword>
<proteinExistence type="predicted"/>
<dbReference type="PANTHER" id="PTHR36053:SF1">
    <property type="entry name" value="OS04G0680300 PROTEIN"/>
    <property type="match status" value="1"/>
</dbReference>
<gene>
    <name evidence="4" type="primary">LOC106775176</name>
</gene>
<evidence type="ECO:0000256" key="2">
    <source>
        <dbReference type="SAM" id="Phobius"/>
    </source>
</evidence>
<reference evidence="4" key="2">
    <citation type="submission" date="2025-08" db="UniProtKB">
        <authorList>
            <consortium name="RefSeq"/>
        </authorList>
    </citation>
    <scope>IDENTIFICATION</scope>
    <source>
        <tissue evidence="4">Leaf</tissue>
    </source>
</reference>
<protein>
    <submittedName>
        <fullName evidence="4">Uncharacterized protein LOC106775176 isoform X6</fullName>
    </submittedName>
</protein>
<keyword evidence="2" id="KW-1133">Transmembrane helix</keyword>
<dbReference type="RefSeq" id="XP_022642620.1">
    <property type="nucleotide sequence ID" value="XM_022786899.1"/>
</dbReference>
<organism evidence="3 4">
    <name type="scientific">Vigna radiata var. radiata</name>
    <name type="common">Mung bean</name>
    <name type="synonym">Phaseolus aureus</name>
    <dbReference type="NCBI Taxonomy" id="3916"/>
    <lineage>
        <taxon>Eukaryota</taxon>
        <taxon>Viridiplantae</taxon>
        <taxon>Streptophyta</taxon>
        <taxon>Embryophyta</taxon>
        <taxon>Tracheophyta</taxon>
        <taxon>Spermatophyta</taxon>
        <taxon>Magnoliopsida</taxon>
        <taxon>eudicotyledons</taxon>
        <taxon>Gunneridae</taxon>
        <taxon>Pentapetalae</taxon>
        <taxon>rosids</taxon>
        <taxon>fabids</taxon>
        <taxon>Fabales</taxon>
        <taxon>Fabaceae</taxon>
        <taxon>Papilionoideae</taxon>
        <taxon>50 kb inversion clade</taxon>
        <taxon>NPAAA clade</taxon>
        <taxon>indigoferoid/millettioid clade</taxon>
        <taxon>Phaseoleae</taxon>
        <taxon>Vigna</taxon>
    </lineage>
</organism>